<evidence type="ECO:0000256" key="1">
    <source>
        <dbReference type="ARBA" id="ARBA00023016"/>
    </source>
</evidence>
<feature type="domain" description="SHSP" evidence="5">
    <location>
        <begin position="63"/>
        <end position="263"/>
    </location>
</feature>
<sequence>MAFFLIPRFAPAYQQRGPYGCPAPRRASRQPAPSYIPFLSEVDSLFNELNREVCRASHQQRQQRKRVFCATFDVKEHKEQYEIQGDVPGFEQENISIELTDDRTLKVSGDTEQKFESASELQIEEPEAEKMDVEATDSDASAPATPAESDTESRHSYQATVEDDFEDLSAEASPAPAEPKGKEKAVENEAAVQKQPQPEAPVQQQEPETREWLSERVRGSFERTFEFPERIDMANVTASLKNGVLSISVPKAPAFEKKRVMIQ</sequence>
<evidence type="ECO:0000256" key="3">
    <source>
        <dbReference type="RuleBase" id="RU003616"/>
    </source>
</evidence>
<gene>
    <name evidence="6" type="ORF">M011DRAFT_472587</name>
</gene>
<dbReference type="Gene3D" id="2.60.40.790">
    <property type="match status" value="1"/>
</dbReference>
<dbReference type="PROSITE" id="PS01031">
    <property type="entry name" value="SHSP"/>
    <property type="match status" value="1"/>
</dbReference>
<feature type="region of interest" description="Disordered" evidence="4">
    <location>
        <begin position="101"/>
        <end position="213"/>
    </location>
</feature>
<dbReference type="CDD" id="cd06464">
    <property type="entry name" value="ACD_sHsps-like"/>
    <property type="match status" value="1"/>
</dbReference>
<proteinExistence type="inferred from homology"/>
<dbReference type="InterPro" id="IPR031107">
    <property type="entry name" value="Small_HSP"/>
</dbReference>
<dbReference type="InterPro" id="IPR002068">
    <property type="entry name" value="A-crystallin/Hsp20_dom"/>
</dbReference>
<keyword evidence="1" id="KW-0346">Stress response</keyword>
<evidence type="ECO:0000259" key="5">
    <source>
        <dbReference type="PROSITE" id="PS01031"/>
    </source>
</evidence>
<feature type="compositionally biased region" description="Low complexity" evidence="4">
    <location>
        <begin position="189"/>
        <end position="206"/>
    </location>
</feature>
<evidence type="ECO:0000313" key="6">
    <source>
        <dbReference type="EMBL" id="KAF2742004.1"/>
    </source>
</evidence>
<protein>
    <submittedName>
        <fullName evidence="6">HSP20-like chaperone</fullName>
    </submittedName>
</protein>
<dbReference type="Pfam" id="PF00011">
    <property type="entry name" value="HSP20"/>
    <property type="match status" value="2"/>
</dbReference>
<evidence type="ECO:0000313" key="7">
    <source>
        <dbReference type="Proteomes" id="UP000799440"/>
    </source>
</evidence>
<comment type="similarity">
    <text evidence="2 3">Belongs to the small heat shock protein (HSP20) family.</text>
</comment>
<dbReference type="PANTHER" id="PTHR11527">
    <property type="entry name" value="HEAT-SHOCK PROTEIN 20 FAMILY MEMBER"/>
    <property type="match status" value="1"/>
</dbReference>
<organism evidence="6 7">
    <name type="scientific">Sporormia fimetaria CBS 119925</name>
    <dbReference type="NCBI Taxonomy" id="1340428"/>
    <lineage>
        <taxon>Eukaryota</taxon>
        <taxon>Fungi</taxon>
        <taxon>Dikarya</taxon>
        <taxon>Ascomycota</taxon>
        <taxon>Pezizomycotina</taxon>
        <taxon>Dothideomycetes</taxon>
        <taxon>Pleosporomycetidae</taxon>
        <taxon>Pleosporales</taxon>
        <taxon>Sporormiaceae</taxon>
        <taxon>Sporormia</taxon>
    </lineage>
</organism>
<dbReference type="EMBL" id="MU006617">
    <property type="protein sequence ID" value="KAF2742004.1"/>
    <property type="molecule type" value="Genomic_DNA"/>
</dbReference>
<dbReference type="OrthoDB" id="1431247at2759"/>
<reference evidence="6" key="1">
    <citation type="journal article" date="2020" name="Stud. Mycol.">
        <title>101 Dothideomycetes genomes: a test case for predicting lifestyles and emergence of pathogens.</title>
        <authorList>
            <person name="Haridas S."/>
            <person name="Albert R."/>
            <person name="Binder M."/>
            <person name="Bloem J."/>
            <person name="Labutti K."/>
            <person name="Salamov A."/>
            <person name="Andreopoulos B."/>
            <person name="Baker S."/>
            <person name="Barry K."/>
            <person name="Bills G."/>
            <person name="Bluhm B."/>
            <person name="Cannon C."/>
            <person name="Castanera R."/>
            <person name="Culley D."/>
            <person name="Daum C."/>
            <person name="Ezra D."/>
            <person name="Gonzalez J."/>
            <person name="Henrissat B."/>
            <person name="Kuo A."/>
            <person name="Liang C."/>
            <person name="Lipzen A."/>
            <person name="Lutzoni F."/>
            <person name="Magnuson J."/>
            <person name="Mondo S."/>
            <person name="Nolan M."/>
            <person name="Ohm R."/>
            <person name="Pangilinan J."/>
            <person name="Park H.-J."/>
            <person name="Ramirez L."/>
            <person name="Alfaro M."/>
            <person name="Sun H."/>
            <person name="Tritt A."/>
            <person name="Yoshinaga Y."/>
            <person name="Zwiers L.-H."/>
            <person name="Turgeon B."/>
            <person name="Goodwin S."/>
            <person name="Spatafora J."/>
            <person name="Crous P."/>
            <person name="Grigoriev I."/>
        </authorList>
    </citation>
    <scope>NUCLEOTIDE SEQUENCE</scope>
    <source>
        <strain evidence="6">CBS 119925</strain>
    </source>
</reference>
<keyword evidence="7" id="KW-1185">Reference proteome</keyword>
<dbReference type="AlphaFoldDB" id="A0A6A6UX09"/>
<name>A0A6A6UX09_9PLEO</name>
<accession>A0A6A6UX09</accession>
<dbReference type="InterPro" id="IPR008978">
    <property type="entry name" value="HSP20-like_chaperone"/>
</dbReference>
<dbReference type="SUPFAM" id="SSF49764">
    <property type="entry name" value="HSP20-like chaperones"/>
    <property type="match status" value="1"/>
</dbReference>
<feature type="compositionally biased region" description="Basic and acidic residues" evidence="4">
    <location>
        <begin position="101"/>
        <end position="117"/>
    </location>
</feature>
<evidence type="ECO:0000256" key="4">
    <source>
        <dbReference type="SAM" id="MobiDB-lite"/>
    </source>
</evidence>
<evidence type="ECO:0000256" key="2">
    <source>
        <dbReference type="PROSITE-ProRule" id="PRU00285"/>
    </source>
</evidence>
<dbReference type="Proteomes" id="UP000799440">
    <property type="component" value="Unassembled WGS sequence"/>
</dbReference>